<reference evidence="2" key="1">
    <citation type="journal article" date="2014" name="Nat. Commun.">
        <title>Genomic adaptations of the halophilic Dead Sea filamentous fungus Eurotium rubrum.</title>
        <authorList>
            <person name="Kis-Papo T."/>
            <person name="Weig A.R."/>
            <person name="Riley R."/>
            <person name="Persoh D."/>
            <person name="Salamov A."/>
            <person name="Sun H."/>
            <person name="Lipzen A."/>
            <person name="Wasser S.P."/>
            <person name="Rambold G."/>
            <person name="Grigoriev I.V."/>
            <person name="Nevo E."/>
        </authorList>
    </citation>
    <scope>NUCLEOTIDE SEQUENCE [LARGE SCALE GENOMIC DNA]</scope>
    <source>
        <strain evidence="2">CBS 135680</strain>
    </source>
</reference>
<name>A0A017S904_ASPRC</name>
<dbReference type="GeneID" id="63692942"/>
<dbReference type="HOGENOM" id="CLU_2637659_0_0_1"/>
<sequence length="77" mass="8880">MTQSWVPFLTLLHSTFRAGPNKRFPIYAAAAFELWAVRRIASFRTRPSWDVSCILDQGHNFINAIKPMMCKLGPDHF</sequence>
<protein>
    <submittedName>
        <fullName evidence="1">Uncharacterized protein</fullName>
    </submittedName>
</protein>
<keyword evidence="2" id="KW-1185">Reference proteome</keyword>
<accession>A0A017S904</accession>
<dbReference type="AlphaFoldDB" id="A0A017S904"/>
<gene>
    <name evidence="1" type="ORF">EURHEDRAFT_164484</name>
</gene>
<evidence type="ECO:0000313" key="1">
    <source>
        <dbReference type="EMBL" id="EYE93089.1"/>
    </source>
</evidence>
<dbReference type="OrthoDB" id="10263345at2759"/>
<evidence type="ECO:0000313" key="2">
    <source>
        <dbReference type="Proteomes" id="UP000019804"/>
    </source>
</evidence>
<dbReference type="RefSeq" id="XP_040636777.1">
    <property type="nucleotide sequence ID" value="XM_040777818.1"/>
</dbReference>
<dbReference type="EMBL" id="KK088433">
    <property type="protein sequence ID" value="EYE93089.1"/>
    <property type="molecule type" value="Genomic_DNA"/>
</dbReference>
<proteinExistence type="predicted"/>
<dbReference type="Proteomes" id="UP000019804">
    <property type="component" value="Unassembled WGS sequence"/>
</dbReference>
<organism evidence="1 2">
    <name type="scientific">Aspergillus ruber (strain CBS 135680)</name>
    <dbReference type="NCBI Taxonomy" id="1388766"/>
    <lineage>
        <taxon>Eukaryota</taxon>
        <taxon>Fungi</taxon>
        <taxon>Dikarya</taxon>
        <taxon>Ascomycota</taxon>
        <taxon>Pezizomycotina</taxon>
        <taxon>Eurotiomycetes</taxon>
        <taxon>Eurotiomycetidae</taxon>
        <taxon>Eurotiales</taxon>
        <taxon>Aspergillaceae</taxon>
        <taxon>Aspergillus</taxon>
        <taxon>Aspergillus subgen. Aspergillus</taxon>
    </lineage>
</organism>